<name>A0AAN6TKY4_9PEZI</name>
<feature type="region of interest" description="Disordered" evidence="4">
    <location>
        <begin position="80"/>
        <end position="102"/>
    </location>
</feature>
<protein>
    <recommendedName>
        <fullName evidence="3">COX assembly mitochondrial protein</fullName>
    </recommendedName>
</protein>
<evidence type="ECO:0000313" key="5">
    <source>
        <dbReference type="EMBL" id="KAK4116414.1"/>
    </source>
</evidence>
<evidence type="ECO:0000256" key="3">
    <source>
        <dbReference type="RuleBase" id="RU364104"/>
    </source>
</evidence>
<gene>
    <name evidence="5" type="ORF">N656DRAFT_794728</name>
</gene>
<comment type="function">
    <text evidence="3">Required for mitochondrial cytochrome c oxidase (COX) assembly and respiration.</text>
</comment>
<dbReference type="GeneID" id="89941454"/>
<feature type="region of interest" description="Disordered" evidence="4">
    <location>
        <begin position="1"/>
        <end position="21"/>
    </location>
</feature>
<comment type="subcellular location">
    <subcellularLocation>
        <location evidence="3">Mitochondrion inner membrane</location>
    </subcellularLocation>
</comment>
<keyword evidence="3" id="KW-0472">Membrane</keyword>
<evidence type="ECO:0000256" key="4">
    <source>
        <dbReference type="SAM" id="MobiDB-lite"/>
    </source>
</evidence>
<keyword evidence="2" id="KW-1015">Disulfide bond</keyword>
<accession>A0AAN6TKY4</accession>
<dbReference type="Pfam" id="PF08583">
    <property type="entry name" value="Cmc1"/>
    <property type="match status" value="1"/>
</dbReference>
<organism evidence="5 6">
    <name type="scientific">Canariomyces notabilis</name>
    <dbReference type="NCBI Taxonomy" id="2074819"/>
    <lineage>
        <taxon>Eukaryota</taxon>
        <taxon>Fungi</taxon>
        <taxon>Dikarya</taxon>
        <taxon>Ascomycota</taxon>
        <taxon>Pezizomycotina</taxon>
        <taxon>Sordariomycetes</taxon>
        <taxon>Sordariomycetidae</taxon>
        <taxon>Sordariales</taxon>
        <taxon>Chaetomiaceae</taxon>
        <taxon>Canariomyces</taxon>
    </lineage>
</organism>
<keyword evidence="6" id="KW-1185">Reference proteome</keyword>
<comment type="similarity">
    <text evidence="1 3">Belongs to the CMC family.</text>
</comment>
<sequence>MHPLLHTKDNSGALFSSQANIESPSPPNITMSLGCEQVMIALEECHAKGFLWKAAGMCNDAKTQLVDCLRSERVKNQSLNRDGVQDKKARIRQKWKEIDENS</sequence>
<dbReference type="RefSeq" id="XP_064673984.1">
    <property type="nucleotide sequence ID" value="XM_064817329.1"/>
</dbReference>
<feature type="compositionally biased region" description="Basic and acidic residues" evidence="4">
    <location>
        <begin position="83"/>
        <end position="102"/>
    </location>
</feature>
<dbReference type="InterPro" id="IPR013892">
    <property type="entry name" value="Cyt_c_biogenesis_Cmc1-like"/>
</dbReference>
<comment type="caution">
    <text evidence="5">The sequence shown here is derived from an EMBL/GenBank/DDBJ whole genome shotgun (WGS) entry which is preliminary data.</text>
</comment>
<dbReference type="EMBL" id="MU853333">
    <property type="protein sequence ID" value="KAK4116414.1"/>
    <property type="molecule type" value="Genomic_DNA"/>
</dbReference>
<evidence type="ECO:0000313" key="6">
    <source>
        <dbReference type="Proteomes" id="UP001302812"/>
    </source>
</evidence>
<reference evidence="5" key="1">
    <citation type="journal article" date="2023" name="Mol. Phylogenet. Evol.">
        <title>Genome-scale phylogeny and comparative genomics of the fungal order Sordariales.</title>
        <authorList>
            <person name="Hensen N."/>
            <person name="Bonometti L."/>
            <person name="Westerberg I."/>
            <person name="Brannstrom I.O."/>
            <person name="Guillou S."/>
            <person name="Cros-Aarteil S."/>
            <person name="Calhoun S."/>
            <person name="Haridas S."/>
            <person name="Kuo A."/>
            <person name="Mondo S."/>
            <person name="Pangilinan J."/>
            <person name="Riley R."/>
            <person name="LaButti K."/>
            <person name="Andreopoulos B."/>
            <person name="Lipzen A."/>
            <person name="Chen C."/>
            <person name="Yan M."/>
            <person name="Daum C."/>
            <person name="Ng V."/>
            <person name="Clum A."/>
            <person name="Steindorff A."/>
            <person name="Ohm R.A."/>
            <person name="Martin F."/>
            <person name="Silar P."/>
            <person name="Natvig D.O."/>
            <person name="Lalanne C."/>
            <person name="Gautier V."/>
            <person name="Ament-Velasquez S.L."/>
            <person name="Kruys A."/>
            <person name="Hutchinson M.I."/>
            <person name="Powell A.J."/>
            <person name="Barry K."/>
            <person name="Miller A.N."/>
            <person name="Grigoriev I.V."/>
            <person name="Debuchy R."/>
            <person name="Gladieux P."/>
            <person name="Hiltunen Thoren M."/>
            <person name="Johannesson H."/>
        </authorList>
    </citation>
    <scope>NUCLEOTIDE SEQUENCE</scope>
    <source>
        <strain evidence="5">CBS 508.74</strain>
    </source>
</reference>
<proteinExistence type="inferred from homology"/>
<evidence type="ECO:0000256" key="1">
    <source>
        <dbReference type="ARBA" id="ARBA00007347"/>
    </source>
</evidence>
<dbReference type="GO" id="GO:0005743">
    <property type="term" value="C:mitochondrial inner membrane"/>
    <property type="evidence" value="ECO:0007669"/>
    <property type="project" value="UniProtKB-SubCell"/>
</dbReference>
<keyword evidence="3" id="KW-0999">Mitochondrion inner membrane</keyword>
<keyword evidence="3" id="KW-0143">Chaperone</keyword>
<evidence type="ECO:0000256" key="2">
    <source>
        <dbReference type="ARBA" id="ARBA00023157"/>
    </source>
</evidence>
<dbReference type="Proteomes" id="UP001302812">
    <property type="component" value="Unassembled WGS sequence"/>
</dbReference>
<dbReference type="AlphaFoldDB" id="A0AAN6TKY4"/>
<keyword evidence="3" id="KW-0496">Mitochondrion</keyword>
<reference evidence="5" key="2">
    <citation type="submission" date="2023-05" db="EMBL/GenBank/DDBJ databases">
        <authorList>
            <consortium name="Lawrence Berkeley National Laboratory"/>
            <person name="Steindorff A."/>
            <person name="Hensen N."/>
            <person name="Bonometti L."/>
            <person name="Westerberg I."/>
            <person name="Brannstrom I.O."/>
            <person name="Guillou S."/>
            <person name="Cros-Aarteil S."/>
            <person name="Calhoun S."/>
            <person name="Haridas S."/>
            <person name="Kuo A."/>
            <person name="Mondo S."/>
            <person name="Pangilinan J."/>
            <person name="Riley R."/>
            <person name="Labutti K."/>
            <person name="Andreopoulos B."/>
            <person name="Lipzen A."/>
            <person name="Chen C."/>
            <person name="Yanf M."/>
            <person name="Daum C."/>
            <person name="Ng V."/>
            <person name="Clum A."/>
            <person name="Ohm R."/>
            <person name="Martin F."/>
            <person name="Silar P."/>
            <person name="Natvig D."/>
            <person name="Lalanne C."/>
            <person name="Gautier V."/>
            <person name="Ament-Velasquez S.L."/>
            <person name="Kruys A."/>
            <person name="Hutchinson M.I."/>
            <person name="Powell A.J."/>
            <person name="Barry K."/>
            <person name="Miller A.N."/>
            <person name="Grigoriev I.V."/>
            <person name="Debuchy R."/>
            <person name="Gladieux P."/>
            <person name="Thoren M.H."/>
            <person name="Johannesson H."/>
        </authorList>
    </citation>
    <scope>NUCLEOTIDE SEQUENCE</scope>
    <source>
        <strain evidence="5">CBS 508.74</strain>
    </source>
</reference>